<evidence type="ECO:0000256" key="1">
    <source>
        <dbReference type="SAM" id="Phobius"/>
    </source>
</evidence>
<feature type="transmembrane region" description="Helical" evidence="1">
    <location>
        <begin position="44"/>
        <end position="64"/>
    </location>
</feature>
<name>A0ABP8CTR4_9ACTN</name>
<keyword evidence="1" id="KW-1133">Transmembrane helix</keyword>
<keyword evidence="1" id="KW-0472">Membrane</keyword>
<proteinExistence type="predicted"/>
<evidence type="ECO:0000313" key="2">
    <source>
        <dbReference type="EMBL" id="GAA4243316.1"/>
    </source>
</evidence>
<dbReference type="Proteomes" id="UP001500620">
    <property type="component" value="Unassembled WGS sequence"/>
</dbReference>
<organism evidence="2 3">
    <name type="scientific">Dactylosporangium darangshiense</name>
    <dbReference type="NCBI Taxonomy" id="579108"/>
    <lineage>
        <taxon>Bacteria</taxon>
        <taxon>Bacillati</taxon>
        <taxon>Actinomycetota</taxon>
        <taxon>Actinomycetes</taxon>
        <taxon>Micromonosporales</taxon>
        <taxon>Micromonosporaceae</taxon>
        <taxon>Dactylosporangium</taxon>
    </lineage>
</organism>
<keyword evidence="3" id="KW-1185">Reference proteome</keyword>
<sequence>MHYVVGRGWRAWLQDYASRRDGVAGVLVSWAFMAAAVVAAGLALALHVAALAWVAALLVIPLCWRKWFRGHW</sequence>
<reference evidence="3" key="1">
    <citation type="journal article" date="2019" name="Int. J. Syst. Evol. Microbiol.">
        <title>The Global Catalogue of Microorganisms (GCM) 10K type strain sequencing project: providing services to taxonomists for standard genome sequencing and annotation.</title>
        <authorList>
            <consortium name="The Broad Institute Genomics Platform"/>
            <consortium name="The Broad Institute Genome Sequencing Center for Infectious Disease"/>
            <person name="Wu L."/>
            <person name="Ma J."/>
        </authorList>
    </citation>
    <scope>NUCLEOTIDE SEQUENCE [LARGE SCALE GENOMIC DNA]</scope>
    <source>
        <strain evidence="3">JCM 17441</strain>
    </source>
</reference>
<feature type="transmembrane region" description="Helical" evidence="1">
    <location>
        <begin position="21"/>
        <end position="38"/>
    </location>
</feature>
<accession>A0ABP8CTR4</accession>
<evidence type="ECO:0000313" key="3">
    <source>
        <dbReference type="Proteomes" id="UP001500620"/>
    </source>
</evidence>
<dbReference type="EMBL" id="BAABAT010000001">
    <property type="protein sequence ID" value="GAA4243316.1"/>
    <property type="molecule type" value="Genomic_DNA"/>
</dbReference>
<protein>
    <submittedName>
        <fullName evidence="2">Uncharacterized protein</fullName>
    </submittedName>
</protein>
<keyword evidence="1" id="KW-0812">Transmembrane</keyword>
<gene>
    <name evidence="2" type="ORF">GCM10022255_001890</name>
</gene>
<comment type="caution">
    <text evidence="2">The sequence shown here is derived from an EMBL/GenBank/DDBJ whole genome shotgun (WGS) entry which is preliminary data.</text>
</comment>